<dbReference type="Pfam" id="PF00535">
    <property type="entry name" value="Glycos_transf_2"/>
    <property type="match status" value="1"/>
</dbReference>
<sequence>MTAVARSSADWGAPVPPRTGPHLVDVLIPTCDRPTELAVTLSGLAAQTDADLGVVISDQSSQPVADHTGVAPMLTLLTAQGRSVRVERNLPRRGMAQQRQRLLDLSEAPRVLYLDDDVWLEPGTIARMLTALEDNGCGFIGSAVQGLSFLDDRRPGEWEEFAEWEGRVEPETLTRTAEELDRWKLHNAANLCHIAVERGYTTPRTYHVAWVGGCVLFDRAKLVEAGGFEFWDQVPRNHVGEDVWAQWQVMRRFGGAGLIPSGAVHLESPTTLPRRDHEVAEVLEPETA</sequence>
<dbReference type="InterPro" id="IPR001173">
    <property type="entry name" value="Glyco_trans_2-like"/>
</dbReference>
<reference evidence="6 7" key="1">
    <citation type="submission" date="2018-06" db="EMBL/GenBank/DDBJ databases">
        <title>Freshwater and sediment microbial communities from various areas in North America, analyzing microbe dynamics in response to fracking.</title>
        <authorList>
            <person name="Lamendella R."/>
        </authorList>
    </citation>
    <scope>NUCLEOTIDE SEQUENCE [LARGE SCALE GENOMIC DNA]</scope>
    <source>
        <strain evidence="6 7">3b_TX</strain>
    </source>
</reference>
<keyword evidence="3" id="KW-0328">Glycosyltransferase</keyword>
<proteinExistence type="inferred from homology"/>
<feature type="domain" description="Glycosyltransferase 2-like" evidence="5">
    <location>
        <begin position="26"/>
        <end position="156"/>
    </location>
</feature>
<name>A0A366IIV4_9MICO</name>
<evidence type="ECO:0000256" key="4">
    <source>
        <dbReference type="ARBA" id="ARBA00022679"/>
    </source>
</evidence>
<evidence type="ECO:0000313" key="6">
    <source>
        <dbReference type="EMBL" id="RBP72081.1"/>
    </source>
</evidence>
<dbReference type="InterPro" id="IPR029044">
    <property type="entry name" value="Nucleotide-diphossugar_trans"/>
</dbReference>
<dbReference type="CDD" id="cd00761">
    <property type="entry name" value="Glyco_tranf_GTA_type"/>
    <property type="match status" value="1"/>
</dbReference>
<dbReference type="GO" id="GO:0016757">
    <property type="term" value="F:glycosyltransferase activity"/>
    <property type="evidence" value="ECO:0007669"/>
    <property type="project" value="UniProtKB-KW"/>
</dbReference>
<evidence type="ECO:0000256" key="2">
    <source>
        <dbReference type="ARBA" id="ARBA00006739"/>
    </source>
</evidence>
<evidence type="ECO:0000313" key="7">
    <source>
        <dbReference type="Proteomes" id="UP000253509"/>
    </source>
</evidence>
<organism evidence="6 7">
    <name type="scientific">Brevibacterium celere</name>
    <dbReference type="NCBI Taxonomy" id="225845"/>
    <lineage>
        <taxon>Bacteria</taxon>
        <taxon>Bacillati</taxon>
        <taxon>Actinomycetota</taxon>
        <taxon>Actinomycetes</taxon>
        <taxon>Micrococcales</taxon>
        <taxon>Brevibacteriaceae</taxon>
        <taxon>Brevibacterium</taxon>
    </lineage>
</organism>
<comment type="pathway">
    <text evidence="1">Cell wall biogenesis; cell wall polysaccharide biosynthesis.</text>
</comment>
<dbReference type="AlphaFoldDB" id="A0A366IIV4"/>
<keyword evidence="7" id="KW-1185">Reference proteome</keyword>
<dbReference type="RefSeq" id="WP_113903643.1">
    <property type="nucleotide sequence ID" value="NZ_QNSB01000004.1"/>
</dbReference>
<protein>
    <submittedName>
        <fullName evidence="6">Glycosyl transferase family 2</fullName>
    </submittedName>
</protein>
<comment type="caution">
    <text evidence="6">The sequence shown here is derived from an EMBL/GenBank/DDBJ whole genome shotgun (WGS) entry which is preliminary data.</text>
</comment>
<accession>A0A366IIV4</accession>
<evidence type="ECO:0000256" key="3">
    <source>
        <dbReference type="ARBA" id="ARBA00022676"/>
    </source>
</evidence>
<evidence type="ECO:0000256" key="1">
    <source>
        <dbReference type="ARBA" id="ARBA00004776"/>
    </source>
</evidence>
<dbReference type="PANTHER" id="PTHR43179">
    <property type="entry name" value="RHAMNOSYLTRANSFERASE WBBL"/>
    <property type="match status" value="1"/>
</dbReference>
<comment type="similarity">
    <text evidence="2">Belongs to the glycosyltransferase 2 family.</text>
</comment>
<evidence type="ECO:0000259" key="5">
    <source>
        <dbReference type="Pfam" id="PF00535"/>
    </source>
</evidence>
<dbReference type="PANTHER" id="PTHR43179:SF12">
    <property type="entry name" value="GALACTOFURANOSYLTRANSFERASE GLFT2"/>
    <property type="match status" value="1"/>
</dbReference>
<dbReference type="Gene3D" id="3.90.550.10">
    <property type="entry name" value="Spore Coat Polysaccharide Biosynthesis Protein SpsA, Chain A"/>
    <property type="match status" value="1"/>
</dbReference>
<keyword evidence="4 6" id="KW-0808">Transferase</keyword>
<dbReference type="EMBL" id="QNSB01000004">
    <property type="protein sequence ID" value="RBP72081.1"/>
    <property type="molecule type" value="Genomic_DNA"/>
</dbReference>
<gene>
    <name evidence="6" type="ORF">DFO65_10436</name>
</gene>
<dbReference type="SUPFAM" id="SSF53448">
    <property type="entry name" value="Nucleotide-diphospho-sugar transferases"/>
    <property type="match status" value="1"/>
</dbReference>
<dbReference type="Proteomes" id="UP000253509">
    <property type="component" value="Unassembled WGS sequence"/>
</dbReference>